<accession>A0A387HJB7</accession>
<keyword evidence="2" id="KW-0808">Transferase</keyword>
<feature type="domain" description="N-acetyltransferase" evidence="1">
    <location>
        <begin position="1"/>
        <end position="147"/>
    </location>
</feature>
<dbReference type="InterPro" id="IPR016181">
    <property type="entry name" value="Acyl_CoA_acyltransferase"/>
</dbReference>
<dbReference type="OrthoDB" id="9787920at2"/>
<reference evidence="2 3" key="1">
    <citation type="submission" date="2018-10" db="EMBL/GenBank/DDBJ databases">
        <title>Relationship between Morphology and Antimicrobial Activity in Streptomyces.</title>
        <authorList>
            <person name="Kang H.J."/>
            <person name="Kim S.B."/>
        </authorList>
    </citation>
    <scope>NUCLEOTIDE SEQUENCE [LARGE SCALE GENOMIC DNA]</scope>
    <source>
        <strain evidence="2 3">BH38</strain>
    </source>
</reference>
<keyword evidence="2" id="KW-0012">Acyltransferase</keyword>
<keyword evidence="3" id="KW-1185">Reference proteome</keyword>
<dbReference type="SUPFAM" id="SSF55729">
    <property type="entry name" value="Acyl-CoA N-acyltransferases (Nat)"/>
    <property type="match status" value="1"/>
</dbReference>
<dbReference type="PROSITE" id="PS51186">
    <property type="entry name" value="GNAT"/>
    <property type="match status" value="1"/>
</dbReference>
<dbReference type="EMBL" id="CP032698">
    <property type="protein sequence ID" value="AYG82363.1"/>
    <property type="molecule type" value="Genomic_DNA"/>
</dbReference>
<gene>
    <name evidence="2" type="ORF">DWB77_04536</name>
</gene>
<dbReference type="GO" id="GO:0016747">
    <property type="term" value="F:acyltransferase activity, transferring groups other than amino-acyl groups"/>
    <property type="evidence" value="ECO:0007669"/>
    <property type="project" value="InterPro"/>
</dbReference>
<dbReference type="Proteomes" id="UP000271554">
    <property type="component" value="Chromosome"/>
</dbReference>
<dbReference type="AlphaFoldDB" id="A0A387HJB7"/>
<dbReference type="Pfam" id="PF00583">
    <property type="entry name" value="Acetyltransf_1"/>
    <property type="match status" value="1"/>
</dbReference>
<dbReference type="EC" id="2.3.1.-" evidence="2"/>
<protein>
    <submittedName>
        <fullName evidence="2">Acetyltransferase</fullName>
        <ecNumber evidence="2">2.3.1.-</ecNumber>
    </submittedName>
</protein>
<dbReference type="CDD" id="cd04301">
    <property type="entry name" value="NAT_SF"/>
    <property type="match status" value="1"/>
</dbReference>
<dbReference type="KEGG" id="shun:DWB77_04536"/>
<dbReference type="Gene3D" id="3.40.630.30">
    <property type="match status" value="1"/>
</dbReference>
<evidence type="ECO:0000313" key="3">
    <source>
        <dbReference type="Proteomes" id="UP000271554"/>
    </source>
</evidence>
<sequence length="147" mass="16478">MFRLETEVDKGRQVRLQRRLRDSNAERSEVLRALRGTASSKEVPLHVWGLNEEGLLAGGLVGRTWAGWLHVDLLWIDPGVRSAGLGTQLLGRAEELARSERGCGYARVETWDFQAPGFYRGRGYEVVGVVPDYPPGVTEYTLTKRLP</sequence>
<name>A0A387HJB7_9ACTN</name>
<dbReference type="RefSeq" id="WP_120728106.1">
    <property type="nucleotide sequence ID" value="NZ_CP032698.1"/>
</dbReference>
<evidence type="ECO:0000259" key="1">
    <source>
        <dbReference type="PROSITE" id="PS51186"/>
    </source>
</evidence>
<dbReference type="InterPro" id="IPR000182">
    <property type="entry name" value="GNAT_dom"/>
</dbReference>
<evidence type="ECO:0000313" key="2">
    <source>
        <dbReference type="EMBL" id="AYG82363.1"/>
    </source>
</evidence>
<proteinExistence type="predicted"/>
<organism evidence="2 3">
    <name type="scientific">Streptomyces hundungensis</name>
    <dbReference type="NCBI Taxonomy" id="1077946"/>
    <lineage>
        <taxon>Bacteria</taxon>
        <taxon>Bacillati</taxon>
        <taxon>Actinomycetota</taxon>
        <taxon>Actinomycetes</taxon>
        <taxon>Kitasatosporales</taxon>
        <taxon>Streptomycetaceae</taxon>
        <taxon>Streptomyces</taxon>
    </lineage>
</organism>